<dbReference type="GO" id="GO:0003924">
    <property type="term" value="F:GTPase activity"/>
    <property type="evidence" value="ECO:0007669"/>
    <property type="project" value="InterPro"/>
</dbReference>
<reference evidence="4" key="4">
    <citation type="submission" date="2025-09" db="UniProtKB">
        <authorList>
            <consortium name="Ensembl"/>
        </authorList>
    </citation>
    <scope>IDENTIFICATION</scope>
    <source>
        <strain evidence="4">C57BL/6J</strain>
    </source>
</reference>
<dbReference type="ExpressionAtlas" id="G3V022">
    <property type="expression patterns" value="baseline and differential"/>
</dbReference>
<dbReference type="InterPro" id="IPR001806">
    <property type="entry name" value="Small_GTPase"/>
</dbReference>
<keyword evidence="6" id="KW-1185">Reference proteome</keyword>
<sequence length="71" mass="7940">MTYAYLFKYIIIGDTGVGKSCLLLQFTDKRFQPVHDLTIGVEFGARMVNIDGKQIKLQIWDTGSSWSPAGV</sequence>
<gene>
    <name evidence="4 5" type="primary">Rab2b</name>
</gene>
<dbReference type="Ensembl" id="ENSMUST00000174020.8">
    <property type="protein sequence ID" value="ENSMUSP00000134726.2"/>
    <property type="gene ID" value="ENSMUSG00000022159.17"/>
</dbReference>
<accession>G3V022</accession>
<dbReference type="GO" id="GO:0005525">
    <property type="term" value="F:GTP binding"/>
    <property type="evidence" value="ECO:0007669"/>
    <property type="project" value="UniProtKB-KW"/>
</dbReference>
<dbReference type="AGR" id="MGI:1923588"/>
<evidence type="ECO:0007829" key="7">
    <source>
        <dbReference type="ProteomicsDB" id="G3V022"/>
    </source>
</evidence>
<dbReference type="MGI" id="MGI:1923588">
    <property type="gene designation" value="Rab2b"/>
</dbReference>
<evidence type="ECO:0000256" key="2">
    <source>
        <dbReference type="ARBA" id="ARBA00022741"/>
    </source>
</evidence>
<keyword evidence="2" id="KW-0547">Nucleotide-binding</keyword>
<dbReference type="SUPFAM" id="SSF52540">
    <property type="entry name" value="P-loop containing nucleoside triphosphate hydrolases"/>
    <property type="match status" value="1"/>
</dbReference>
<dbReference type="PANTHER" id="PTHR47979">
    <property type="entry name" value="DRAB11-RELATED"/>
    <property type="match status" value="1"/>
</dbReference>
<dbReference type="ProteomicsDB" id="347019"/>
<evidence type="ECO:0000313" key="4">
    <source>
        <dbReference type="Ensembl" id="ENSMUSP00000134726.2"/>
    </source>
</evidence>
<dbReference type="GeneTree" id="ENSGT00940000153886"/>
<dbReference type="InterPro" id="IPR050209">
    <property type="entry name" value="Rab_GTPases_membrane_traffic"/>
</dbReference>
<evidence type="ECO:0000256" key="1">
    <source>
        <dbReference type="ARBA" id="ARBA00006270"/>
    </source>
</evidence>
<dbReference type="InterPro" id="IPR005225">
    <property type="entry name" value="Small_GTP-bd"/>
</dbReference>
<proteinExistence type="evidence at protein level"/>
<reference evidence="4 6" key="2">
    <citation type="journal article" date="2011" name="PLoS Biol.">
        <title>Modernizing reference genome assemblies.</title>
        <authorList>
            <person name="Church D.M."/>
            <person name="Schneider V.A."/>
            <person name="Graves T."/>
            <person name="Auger K."/>
            <person name="Cunningham F."/>
            <person name="Bouk N."/>
            <person name="Chen H.C."/>
            <person name="Agarwala R."/>
            <person name="McLaren W.M."/>
            <person name="Ritchie G.R."/>
            <person name="Albracht D."/>
            <person name="Kremitzki M."/>
            <person name="Rock S."/>
            <person name="Kotkiewicz H."/>
            <person name="Kremitzki C."/>
            <person name="Wollam A."/>
            <person name="Trani L."/>
            <person name="Fulton L."/>
            <person name="Fulton R."/>
            <person name="Matthews L."/>
            <person name="Whitehead S."/>
            <person name="Chow W."/>
            <person name="Torrance J."/>
            <person name="Dunn M."/>
            <person name="Harden G."/>
            <person name="Threadgold G."/>
            <person name="Wood J."/>
            <person name="Collins J."/>
            <person name="Heath P."/>
            <person name="Griffiths G."/>
            <person name="Pelan S."/>
            <person name="Grafham D."/>
            <person name="Eichler E.E."/>
            <person name="Weinstock G."/>
            <person name="Mardis E.R."/>
            <person name="Wilson R.K."/>
            <person name="Howe K."/>
            <person name="Flicek P."/>
            <person name="Hubbard T."/>
        </authorList>
    </citation>
    <scope>NUCLEOTIDE SEQUENCE [LARGE SCALE GENOMIC DNA]</scope>
    <source>
        <strain evidence="4 6">C57BL/6J</strain>
    </source>
</reference>
<dbReference type="Bgee" id="ENSMUSG00000022159">
    <property type="expression patterns" value="Expressed in bone fossa and 242 other cell types or tissues"/>
</dbReference>
<dbReference type="Gene3D" id="3.40.50.300">
    <property type="entry name" value="P-loop containing nucleotide triphosphate hydrolases"/>
    <property type="match status" value="1"/>
</dbReference>
<comment type="similarity">
    <text evidence="1">Belongs to the small GTPase superfamily. Rab family.</text>
</comment>
<dbReference type="SMR" id="G3V022"/>
<dbReference type="InterPro" id="IPR027417">
    <property type="entry name" value="P-loop_NTPase"/>
</dbReference>
<dbReference type="AlphaFoldDB" id="G3V022"/>
<organism evidence="4 6">
    <name type="scientific">Mus musculus</name>
    <name type="common">Mouse</name>
    <dbReference type="NCBI Taxonomy" id="10090"/>
    <lineage>
        <taxon>Eukaryota</taxon>
        <taxon>Metazoa</taxon>
        <taxon>Chordata</taxon>
        <taxon>Craniata</taxon>
        <taxon>Vertebrata</taxon>
        <taxon>Euteleostomi</taxon>
        <taxon>Mammalia</taxon>
        <taxon>Eutheria</taxon>
        <taxon>Euarchontoglires</taxon>
        <taxon>Glires</taxon>
        <taxon>Rodentia</taxon>
        <taxon>Myomorpha</taxon>
        <taxon>Muroidea</taxon>
        <taxon>Muridae</taxon>
        <taxon>Murinae</taxon>
        <taxon>Mus</taxon>
        <taxon>Mus</taxon>
    </lineage>
</organism>
<dbReference type="FunFam" id="3.40.50.300:FF:001447">
    <property type="entry name" value="Ras-related protein Rab-1B"/>
    <property type="match status" value="1"/>
</dbReference>
<keyword evidence="3" id="KW-0342">GTP-binding</keyword>
<dbReference type="SMART" id="SM00175">
    <property type="entry name" value="RAB"/>
    <property type="match status" value="1"/>
</dbReference>
<dbReference type="Proteomes" id="UP000000589">
    <property type="component" value="Chromosome 14"/>
</dbReference>
<dbReference type="Antibodypedia" id="22150">
    <property type="antibodies" value="209 antibodies from 31 providers"/>
</dbReference>
<dbReference type="Pfam" id="PF00071">
    <property type="entry name" value="Ras"/>
    <property type="match status" value="1"/>
</dbReference>
<keyword evidence="7" id="KW-1267">Proteomics identification</keyword>
<evidence type="ECO:0000313" key="5">
    <source>
        <dbReference type="MGI" id="MGI:1923588"/>
    </source>
</evidence>
<dbReference type="VEuPathDB" id="HostDB:ENSMUSG00000022159"/>
<evidence type="ECO:0000313" key="6">
    <source>
        <dbReference type="Proteomes" id="UP000000589"/>
    </source>
</evidence>
<dbReference type="PROSITE" id="PS51419">
    <property type="entry name" value="RAB"/>
    <property type="match status" value="1"/>
</dbReference>
<reference evidence="4" key="3">
    <citation type="submission" date="2025-08" db="UniProtKB">
        <authorList>
            <consortium name="Ensembl"/>
        </authorList>
    </citation>
    <scope>IDENTIFICATION</scope>
    <source>
        <strain evidence="4">C57BL/6J</strain>
    </source>
</reference>
<dbReference type="PRINTS" id="PR00449">
    <property type="entry name" value="RASTRNSFRMNG"/>
</dbReference>
<protein>
    <submittedName>
        <fullName evidence="4">RAB2B, member RAS oncogene family</fullName>
    </submittedName>
</protein>
<dbReference type="NCBIfam" id="TIGR00231">
    <property type="entry name" value="small_GTP"/>
    <property type="match status" value="1"/>
</dbReference>
<dbReference type="jPOST" id="G3V022"/>
<evidence type="ECO:0000256" key="3">
    <source>
        <dbReference type="ARBA" id="ARBA00023134"/>
    </source>
</evidence>
<name>G3V022_MOUSE</name>
<reference evidence="4 6" key="1">
    <citation type="journal article" date="2009" name="PLoS Biol.">
        <title>Lineage-specific biology revealed by a finished genome assembly of the mouse.</title>
        <authorList>
            <consortium name="Mouse Genome Sequencing Consortium"/>
            <person name="Church D.M."/>
            <person name="Goodstadt L."/>
            <person name="Hillier L.W."/>
            <person name="Zody M.C."/>
            <person name="Goldstein S."/>
            <person name="She X."/>
            <person name="Bult C.J."/>
            <person name="Agarwala R."/>
            <person name="Cherry J.L."/>
            <person name="DiCuccio M."/>
            <person name="Hlavina W."/>
            <person name="Kapustin Y."/>
            <person name="Meric P."/>
            <person name="Maglott D."/>
            <person name="Birtle Z."/>
            <person name="Marques A.C."/>
            <person name="Graves T."/>
            <person name="Zhou S."/>
            <person name="Teague B."/>
            <person name="Potamousis K."/>
            <person name="Churas C."/>
            <person name="Place M."/>
            <person name="Herschleb J."/>
            <person name="Runnheim R."/>
            <person name="Forrest D."/>
            <person name="Amos-Landgraf J."/>
            <person name="Schwartz D.C."/>
            <person name="Cheng Z."/>
            <person name="Lindblad-Toh K."/>
            <person name="Eichler E.E."/>
            <person name="Ponting C.P."/>
        </authorList>
    </citation>
    <scope>NUCLEOTIDE SEQUENCE [LARGE SCALE GENOMIC DNA]</scope>
    <source>
        <strain evidence="4 6">C57BL/6J</strain>
    </source>
</reference>